<dbReference type="AlphaFoldDB" id="A0AAD8ZAP4"/>
<dbReference type="EMBL" id="JAROKS010000016">
    <property type="protein sequence ID" value="KAK1795516.1"/>
    <property type="molecule type" value="Genomic_DNA"/>
</dbReference>
<reference evidence="1" key="1">
    <citation type="submission" date="2023-03" db="EMBL/GenBank/DDBJ databases">
        <title>Electrophorus voltai genome.</title>
        <authorList>
            <person name="Bian C."/>
        </authorList>
    </citation>
    <scope>NUCLEOTIDE SEQUENCE</scope>
    <source>
        <strain evidence="1">CB-2022</strain>
        <tissue evidence="1">Muscle</tissue>
    </source>
</reference>
<keyword evidence="2" id="KW-1185">Reference proteome</keyword>
<evidence type="ECO:0000313" key="1">
    <source>
        <dbReference type="EMBL" id="KAK1795516.1"/>
    </source>
</evidence>
<evidence type="ECO:0000313" key="2">
    <source>
        <dbReference type="Proteomes" id="UP001239994"/>
    </source>
</evidence>
<protein>
    <submittedName>
        <fullName evidence="1">Uncharacterized protein</fullName>
    </submittedName>
</protein>
<dbReference type="Proteomes" id="UP001239994">
    <property type="component" value="Unassembled WGS sequence"/>
</dbReference>
<comment type="caution">
    <text evidence="1">The sequence shown here is derived from an EMBL/GenBank/DDBJ whole genome shotgun (WGS) entry which is preliminary data.</text>
</comment>
<accession>A0AAD8ZAP4</accession>
<feature type="non-terminal residue" evidence="1">
    <location>
        <position position="1"/>
    </location>
</feature>
<organism evidence="1 2">
    <name type="scientific">Electrophorus voltai</name>
    <dbReference type="NCBI Taxonomy" id="2609070"/>
    <lineage>
        <taxon>Eukaryota</taxon>
        <taxon>Metazoa</taxon>
        <taxon>Chordata</taxon>
        <taxon>Craniata</taxon>
        <taxon>Vertebrata</taxon>
        <taxon>Euteleostomi</taxon>
        <taxon>Actinopterygii</taxon>
        <taxon>Neopterygii</taxon>
        <taxon>Teleostei</taxon>
        <taxon>Ostariophysi</taxon>
        <taxon>Gymnotiformes</taxon>
        <taxon>Gymnotoidei</taxon>
        <taxon>Gymnotidae</taxon>
        <taxon>Electrophorus</taxon>
    </lineage>
</organism>
<sequence>SQLKCTQYSVLLNISRVDVGPGAEESSELKSAPPPLSIFDIGWSQSGSEAGGVLQLGTAARDLTANQSKAGHADSILEVTVQRASCLNGLLVLRMAGVYRRGLQLAHCSAPAGPVGSFAPSLIPGPMSRSTAQRCLRMRSPCASLNTPANRFDAPSQQIGNLVFVSETVR</sequence>
<name>A0AAD8ZAP4_9TELE</name>
<proteinExistence type="predicted"/>
<gene>
    <name evidence="1" type="ORF">P4O66_009931</name>
</gene>